<dbReference type="InterPro" id="IPR009920">
    <property type="entry name" value="HEPPP_synth_su1"/>
</dbReference>
<dbReference type="Gene3D" id="1.20.120.1450">
    <property type="match status" value="1"/>
</dbReference>
<sequence length="278" mass="32535">MKFIDWNHQANIIQDYLDEQLHHSFLQEYIKEPTVDRDRIYFLLLPFSESDMSSRQEIVQWISTAMLLQVALDTHEKVTVSDEESLLERQLTVLAGVYFSSLYYKILAKADNIGLIRKLARAITDINESKISIYKKEENDMESLLENIRIMESSIISHFLSFFHQESWSPLVEEVLLFKKLVGEKQSFGSRDTTPFIESVVKIHFSKTMKSEHPFILSQEQVTMTNSILDELLIQSKNEILYQLEQVKSESPFIYSQILKLVEQSYTMPQMKLYAEEG</sequence>
<reference evidence="2" key="1">
    <citation type="journal article" date="2019" name="Int. J. Syst. Evol. Microbiol.">
        <title>The Global Catalogue of Microorganisms (GCM) 10K type strain sequencing project: providing services to taxonomists for standard genome sequencing and annotation.</title>
        <authorList>
            <consortium name="The Broad Institute Genomics Platform"/>
            <consortium name="The Broad Institute Genome Sequencing Center for Infectious Disease"/>
            <person name="Wu L."/>
            <person name="Ma J."/>
        </authorList>
    </citation>
    <scope>NUCLEOTIDE SEQUENCE [LARGE SCALE GENOMIC DNA]</scope>
    <source>
        <strain evidence="2">KCTC 3913</strain>
    </source>
</reference>
<evidence type="ECO:0000313" key="2">
    <source>
        <dbReference type="Proteomes" id="UP001597506"/>
    </source>
</evidence>
<keyword evidence="2" id="KW-1185">Reference proteome</keyword>
<dbReference type="Proteomes" id="UP001597506">
    <property type="component" value="Unassembled WGS sequence"/>
</dbReference>
<accession>A0ABW5RLG6</accession>
<protein>
    <submittedName>
        <fullName evidence="1">Heptaprenyl diphosphate synthase component 1</fullName>
    </submittedName>
</protein>
<dbReference type="Pfam" id="PF07307">
    <property type="entry name" value="HEPPP_synt_1"/>
    <property type="match status" value="1"/>
</dbReference>
<evidence type="ECO:0000313" key="1">
    <source>
        <dbReference type="EMBL" id="MFD2679512.1"/>
    </source>
</evidence>
<dbReference type="RefSeq" id="WP_377932222.1">
    <property type="nucleotide sequence ID" value="NZ_JBHUMF010000004.1"/>
</dbReference>
<organism evidence="1 2">
    <name type="scientific">Bacillus seohaeanensis</name>
    <dbReference type="NCBI Taxonomy" id="284580"/>
    <lineage>
        <taxon>Bacteria</taxon>
        <taxon>Bacillati</taxon>
        <taxon>Bacillota</taxon>
        <taxon>Bacilli</taxon>
        <taxon>Bacillales</taxon>
        <taxon>Bacillaceae</taxon>
        <taxon>Bacillus</taxon>
    </lineage>
</organism>
<name>A0ABW5RLG6_9BACI</name>
<comment type="caution">
    <text evidence="1">The sequence shown here is derived from an EMBL/GenBank/DDBJ whole genome shotgun (WGS) entry which is preliminary data.</text>
</comment>
<dbReference type="EMBL" id="JBHUMF010000004">
    <property type="protein sequence ID" value="MFD2679512.1"/>
    <property type="molecule type" value="Genomic_DNA"/>
</dbReference>
<gene>
    <name evidence="1" type="ORF">ACFSUL_01980</name>
</gene>
<proteinExistence type="predicted"/>